<dbReference type="RefSeq" id="XP_022290379.1">
    <property type="nucleotide sequence ID" value="XM_022434671.1"/>
</dbReference>
<accession>A0A8B8AK28</accession>
<organism evidence="1 2">
    <name type="scientific">Crassostrea virginica</name>
    <name type="common">Eastern oyster</name>
    <dbReference type="NCBI Taxonomy" id="6565"/>
    <lineage>
        <taxon>Eukaryota</taxon>
        <taxon>Metazoa</taxon>
        <taxon>Spiralia</taxon>
        <taxon>Lophotrochozoa</taxon>
        <taxon>Mollusca</taxon>
        <taxon>Bivalvia</taxon>
        <taxon>Autobranchia</taxon>
        <taxon>Pteriomorphia</taxon>
        <taxon>Ostreida</taxon>
        <taxon>Ostreoidea</taxon>
        <taxon>Ostreidae</taxon>
        <taxon>Crassostrea</taxon>
    </lineage>
</organism>
<gene>
    <name evidence="2" type="primary">LOC111102017</name>
</gene>
<reference evidence="2" key="1">
    <citation type="submission" date="2025-08" db="UniProtKB">
        <authorList>
            <consortium name="RefSeq"/>
        </authorList>
    </citation>
    <scope>IDENTIFICATION</scope>
    <source>
        <tissue evidence="2">Whole sample</tissue>
    </source>
</reference>
<dbReference type="Proteomes" id="UP000694844">
    <property type="component" value="Chromosome 6"/>
</dbReference>
<proteinExistence type="predicted"/>
<evidence type="ECO:0000313" key="1">
    <source>
        <dbReference type="Proteomes" id="UP000694844"/>
    </source>
</evidence>
<sequence length="129" mass="14571">MTIGHYKSFDEVYDVNSLWFVVSSSEIYVSELYFWHGRIVSRNVLCLPVYVQGNIEGVVTDTPGILRLEHAKDACQGTTVQTAPSCVLILPMVTDVKDTVTVTRTAVMCLQDVGLRPQLFRMTYLHSRQ</sequence>
<dbReference type="GeneID" id="111102017"/>
<dbReference type="AlphaFoldDB" id="A0A8B8AK28"/>
<evidence type="ECO:0000313" key="2">
    <source>
        <dbReference type="RefSeq" id="XP_022290379.1"/>
    </source>
</evidence>
<keyword evidence="1" id="KW-1185">Reference proteome</keyword>
<protein>
    <submittedName>
        <fullName evidence="2">Uncharacterized protein LOC111102017</fullName>
    </submittedName>
</protein>
<dbReference type="KEGG" id="cvn:111102017"/>
<name>A0A8B8AK28_CRAVI</name>